<gene>
    <name evidence="2" type="ORF">GCM10008018_09870</name>
</gene>
<keyword evidence="1" id="KW-1133">Transmembrane helix</keyword>
<comment type="caution">
    <text evidence="2">The sequence shown here is derived from an EMBL/GenBank/DDBJ whole genome shotgun (WGS) entry which is preliminary data.</text>
</comment>
<proteinExistence type="predicted"/>
<name>A0ABQ2BSZ7_9BACL</name>
<reference evidence="3" key="1">
    <citation type="journal article" date="2019" name="Int. J. Syst. Evol. Microbiol.">
        <title>The Global Catalogue of Microorganisms (GCM) 10K type strain sequencing project: providing services to taxonomists for standard genome sequencing and annotation.</title>
        <authorList>
            <consortium name="The Broad Institute Genomics Platform"/>
            <consortium name="The Broad Institute Genome Sequencing Center for Infectious Disease"/>
            <person name="Wu L."/>
            <person name="Ma J."/>
        </authorList>
    </citation>
    <scope>NUCLEOTIDE SEQUENCE [LARGE SCALE GENOMIC DNA]</scope>
    <source>
        <strain evidence="3">CGMCC 1.15043</strain>
    </source>
</reference>
<keyword evidence="1" id="KW-0812">Transmembrane</keyword>
<evidence type="ECO:0008006" key="4">
    <source>
        <dbReference type="Google" id="ProtNLM"/>
    </source>
</evidence>
<accession>A0ABQ2BSZ7</accession>
<protein>
    <recommendedName>
        <fullName evidence="4">DUF4044 domain-containing protein</fullName>
    </recommendedName>
</protein>
<dbReference type="Proteomes" id="UP000615455">
    <property type="component" value="Unassembled WGS sequence"/>
</dbReference>
<keyword evidence="1" id="KW-0472">Membrane</keyword>
<dbReference type="EMBL" id="BMHE01000003">
    <property type="protein sequence ID" value="GGI44993.1"/>
    <property type="molecule type" value="Genomic_DNA"/>
</dbReference>
<organism evidence="2 3">
    <name type="scientific">Paenibacillus marchantiophytorum</name>
    <dbReference type="NCBI Taxonomy" id="1619310"/>
    <lineage>
        <taxon>Bacteria</taxon>
        <taxon>Bacillati</taxon>
        <taxon>Bacillota</taxon>
        <taxon>Bacilli</taxon>
        <taxon>Bacillales</taxon>
        <taxon>Paenibacillaceae</taxon>
        <taxon>Paenibacillus</taxon>
    </lineage>
</organism>
<feature type="transmembrane region" description="Helical" evidence="1">
    <location>
        <begin position="20"/>
        <end position="39"/>
    </location>
</feature>
<sequence length="40" mass="4651">MAMNPNEENKRIVKQEKRLIILCITVAGIMLLSLSKYLFK</sequence>
<evidence type="ECO:0000313" key="2">
    <source>
        <dbReference type="EMBL" id="GGI44993.1"/>
    </source>
</evidence>
<evidence type="ECO:0000313" key="3">
    <source>
        <dbReference type="Proteomes" id="UP000615455"/>
    </source>
</evidence>
<evidence type="ECO:0000256" key="1">
    <source>
        <dbReference type="SAM" id="Phobius"/>
    </source>
</evidence>
<keyword evidence="3" id="KW-1185">Reference proteome</keyword>